<keyword evidence="4 6" id="KW-0067">ATP-binding</keyword>
<dbReference type="NCBIfam" id="TIGR01727">
    <property type="entry name" value="oligo_HPY"/>
    <property type="match status" value="1"/>
</dbReference>
<name>A0ABS4XHG3_9MICC</name>
<dbReference type="GO" id="GO:0005524">
    <property type="term" value="F:ATP binding"/>
    <property type="evidence" value="ECO:0007669"/>
    <property type="project" value="UniProtKB-KW"/>
</dbReference>
<dbReference type="InterPro" id="IPR003593">
    <property type="entry name" value="AAA+_ATPase"/>
</dbReference>
<dbReference type="PROSITE" id="PS50893">
    <property type="entry name" value="ABC_TRANSPORTER_2"/>
    <property type="match status" value="1"/>
</dbReference>
<dbReference type="InterPro" id="IPR003439">
    <property type="entry name" value="ABC_transporter-like_ATP-bd"/>
</dbReference>
<dbReference type="RefSeq" id="WP_210000479.1">
    <property type="nucleotide sequence ID" value="NZ_BAAAJY010000001.1"/>
</dbReference>
<gene>
    <name evidence="6" type="ORF">JOF47_003398</name>
</gene>
<evidence type="ECO:0000256" key="3">
    <source>
        <dbReference type="ARBA" id="ARBA00022741"/>
    </source>
</evidence>
<evidence type="ECO:0000256" key="1">
    <source>
        <dbReference type="ARBA" id="ARBA00005417"/>
    </source>
</evidence>
<dbReference type="InterPro" id="IPR017871">
    <property type="entry name" value="ABC_transporter-like_CS"/>
</dbReference>
<dbReference type="Pfam" id="PF00005">
    <property type="entry name" value="ABC_tran"/>
    <property type="match status" value="1"/>
</dbReference>
<proteinExistence type="inferred from homology"/>
<evidence type="ECO:0000259" key="5">
    <source>
        <dbReference type="PROSITE" id="PS50893"/>
    </source>
</evidence>
<dbReference type="Pfam" id="PF08352">
    <property type="entry name" value="oligo_HPY"/>
    <property type="match status" value="1"/>
</dbReference>
<evidence type="ECO:0000256" key="2">
    <source>
        <dbReference type="ARBA" id="ARBA00022448"/>
    </source>
</evidence>
<dbReference type="InterPro" id="IPR050319">
    <property type="entry name" value="ABC_transp_ATP-bind"/>
</dbReference>
<dbReference type="Proteomes" id="UP001296993">
    <property type="component" value="Unassembled WGS sequence"/>
</dbReference>
<dbReference type="SUPFAM" id="SSF52540">
    <property type="entry name" value="P-loop containing nucleoside triphosphate hydrolases"/>
    <property type="match status" value="1"/>
</dbReference>
<comment type="similarity">
    <text evidence="1">Belongs to the ABC transporter superfamily.</text>
</comment>
<dbReference type="CDD" id="cd03257">
    <property type="entry name" value="ABC_NikE_OppD_transporters"/>
    <property type="match status" value="1"/>
</dbReference>
<evidence type="ECO:0000313" key="7">
    <source>
        <dbReference type="Proteomes" id="UP001296993"/>
    </source>
</evidence>
<organism evidence="6 7">
    <name type="scientific">Paeniglutamicibacter kerguelensis</name>
    <dbReference type="NCBI Taxonomy" id="254788"/>
    <lineage>
        <taxon>Bacteria</taxon>
        <taxon>Bacillati</taxon>
        <taxon>Actinomycetota</taxon>
        <taxon>Actinomycetes</taxon>
        <taxon>Micrococcales</taxon>
        <taxon>Micrococcaceae</taxon>
        <taxon>Paeniglutamicibacter</taxon>
    </lineage>
</organism>
<evidence type="ECO:0000256" key="4">
    <source>
        <dbReference type="ARBA" id="ARBA00022840"/>
    </source>
</evidence>
<sequence>MSVNDIDTRKPNVLEVENLSKSFTVSAGSSGSRKLKALDGINLSVRKGETLGLVGESGCGKSTLARTLMMLEQPDSGTVRFDGQDPFAFRGKALLAWRRRVQMVFQDPFASLNARMTAGQIISEPFATHRDLYRGSAARTKRLNELLDLVGLRATDAYKTPQEFSGGQRQRIGIARALALDPDLIILDEPVSALDLSVQAQVLNLLNELQQQLGVSYIFISHDLSVVRHVTDRVAVMYLGRIIETGSTEDVFDRPLHPYTAALMSASPKLDPAMRPARRIVLQGELPSPLDPPSGCRFRTRCWKAEDICASLRPEETTSVAEGTISLGIPTVGPRDEMHMAECHFPVSSAAEAGLVPVG</sequence>
<dbReference type="SMART" id="SM00382">
    <property type="entry name" value="AAA"/>
    <property type="match status" value="1"/>
</dbReference>
<accession>A0ABS4XHG3</accession>
<comment type="caution">
    <text evidence="6">The sequence shown here is derived from an EMBL/GenBank/DDBJ whole genome shotgun (WGS) entry which is preliminary data.</text>
</comment>
<evidence type="ECO:0000313" key="6">
    <source>
        <dbReference type="EMBL" id="MBP2387887.1"/>
    </source>
</evidence>
<protein>
    <submittedName>
        <fullName evidence="6">Oligopeptide transport system ATP-binding protein</fullName>
    </submittedName>
</protein>
<reference evidence="6 7" key="1">
    <citation type="submission" date="2021-03" db="EMBL/GenBank/DDBJ databases">
        <title>Sequencing the genomes of 1000 actinobacteria strains.</title>
        <authorList>
            <person name="Klenk H.-P."/>
        </authorList>
    </citation>
    <scope>NUCLEOTIDE SEQUENCE [LARGE SCALE GENOMIC DNA]</scope>
    <source>
        <strain evidence="6 7">DSM 15797</strain>
    </source>
</reference>
<dbReference type="InterPro" id="IPR027417">
    <property type="entry name" value="P-loop_NTPase"/>
</dbReference>
<dbReference type="InterPro" id="IPR013563">
    <property type="entry name" value="Oligopep_ABC_C"/>
</dbReference>
<dbReference type="PANTHER" id="PTHR43776">
    <property type="entry name" value="TRANSPORT ATP-BINDING PROTEIN"/>
    <property type="match status" value="1"/>
</dbReference>
<feature type="domain" description="ABC transporter" evidence="5">
    <location>
        <begin position="14"/>
        <end position="264"/>
    </location>
</feature>
<keyword evidence="7" id="KW-1185">Reference proteome</keyword>
<dbReference type="PANTHER" id="PTHR43776:SF7">
    <property type="entry name" value="D,D-DIPEPTIDE TRANSPORT ATP-BINDING PROTEIN DDPF-RELATED"/>
    <property type="match status" value="1"/>
</dbReference>
<keyword evidence="2" id="KW-0813">Transport</keyword>
<keyword evidence="3" id="KW-0547">Nucleotide-binding</keyword>
<dbReference type="Gene3D" id="3.40.50.300">
    <property type="entry name" value="P-loop containing nucleotide triphosphate hydrolases"/>
    <property type="match status" value="1"/>
</dbReference>
<dbReference type="PROSITE" id="PS00211">
    <property type="entry name" value="ABC_TRANSPORTER_1"/>
    <property type="match status" value="1"/>
</dbReference>
<dbReference type="EMBL" id="JAGIOF010000001">
    <property type="protein sequence ID" value="MBP2387887.1"/>
    <property type="molecule type" value="Genomic_DNA"/>
</dbReference>